<dbReference type="FunFam" id="4.10.680.10:FF:000001">
    <property type="entry name" value="activated CDC42 kinase 1 isoform X1"/>
    <property type="match status" value="1"/>
</dbReference>
<dbReference type="CDD" id="cd09539">
    <property type="entry name" value="SAM_TNK-like"/>
    <property type="match status" value="1"/>
</dbReference>
<evidence type="ECO:0000256" key="1">
    <source>
        <dbReference type="ARBA" id="ARBA00001946"/>
    </source>
</evidence>
<dbReference type="InterPro" id="IPR055175">
    <property type="entry name" value="ACK/TNK-like_SAM"/>
</dbReference>
<dbReference type="InterPro" id="IPR051495">
    <property type="entry name" value="Epithelial_Barrier/Signaling"/>
</dbReference>
<keyword evidence="43" id="KW-0245">EGF-like domain</keyword>
<keyword evidence="54" id="KW-1185">Reference proteome</keyword>
<keyword evidence="15" id="KW-0963">Cytoplasm</keyword>
<feature type="region of interest" description="Disordered" evidence="46">
    <location>
        <begin position="848"/>
        <end position="956"/>
    </location>
</feature>
<comment type="caution">
    <text evidence="43">Lacks conserved residue(s) required for the propagation of feature annotation.</text>
</comment>
<dbReference type="InterPro" id="IPR011009">
    <property type="entry name" value="Kinase-like_dom_sf"/>
</dbReference>
<dbReference type="GO" id="GO:0005912">
    <property type="term" value="C:adherens junction"/>
    <property type="evidence" value="ECO:0007669"/>
    <property type="project" value="UniProtKB-SubCell"/>
</dbReference>
<dbReference type="InterPro" id="IPR000742">
    <property type="entry name" value="EGF"/>
</dbReference>
<dbReference type="Pfam" id="PF00094">
    <property type="entry name" value="VWD"/>
    <property type="match status" value="1"/>
</dbReference>
<feature type="domain" description="EGF-like" evidence="50">
    <location>
        <begin position="2994"/>
        <end position="3033"/>
    </location>
</feature>
<dbReference type="Pfam" id="PF14604">
    <property type="entry name" value="SH3_9"/>
    <property type="match status" value="1"/>
</dbReference>
<evidence type="ECO:0000313" key="53">
    <source>
        <dbReference type="EMBL" id="MXQ90367.1"/>
    </source>
</evidence>
<dbReference type="PROSITE" id="PS00109">
    <property type="entry name" value="PROTEIN_KINASE_TYR"/>
    <property type="match status" value="1"/>
</dbReference>
<comment type="caution">
    <text evidence="53">The sequence shown here is derived from an EMBL/GenBank/DDBJ whole genome shotgun (WGS) entry which is preliminary data.</text>
</comment>
<evidence type="ECO:0000313" key="54">
    <source>
        <dbReference type="Proteomes" id="UP000322234"/>
    </source>
</evidence>
<keyword evidence="28" id="KW-0965">Cell junction</keyword>
<dbReference type="Gene3D" id="1.10.8.10">
    <property type="entry name" value="DNA helicase RuvA subunit, C-terminal domain"/>
    <property type="match status" value="1"/>
</dbReference>
<evidence type="ECO:0000256" key="5">
    <source>
        <dbReference type="ARBA" id="ARBA00004180"/>
    </source>
</evidence>
<keyword evidence="31" id="KW-0829">Tyrosine-protein kinase</keyword>
<dbReference type="Pfam" id="PF09027">
    <property type="entry name" value="GTPase_binding"/>
    <property type="match status" value="1"/>
</dbReference>
<evidence type="ECO:0000256" key="13">
    <source>
        <dbReference type="ARBA" id="ARBA00022475"/>
    </source>
</evidence>
<dbReference type="GO" id="GO:0006897">
    <property type="term" value="P:endocytosis"/>
    <property type="evidence" value="ECO:0007669"/>
    <property type="project" value="UniProtKB-KW"/>
</dbReference>
<protein>
    <recommendedName>
        <fullName evidence="39">Activated CDC42 kinase 1</fullName>
        <ecNumber evidence="10">2.7.10.2</ecNumber>
        <ecNumber evidence="11">2.7.11.1</ecNumber>
    </recommendedName>
    <alternativeName>
        <fullName evidence="40">Tyrosine kinase non-receptor protein 2</fullName>
    </alternativeName>
</protein>
<evidence type="ECO:0000256" key="19">
    <source>
        <dbReference type="ARBA" id="ARBA00022679"/>
    </source>
</evidence>
<dbReference type="InterPro" id="IPR021619">
    <property type="entry name" value="Mig-6"/>
</dbReference>
<evidence type="ECO:0000256" key="44">
    <source>
        <dbReference type="PROSITE-ProRule" id="PRU00192"/>
    </source>
</evidence>
<keyword evidence="17" id="KW-0597">Phosphoprotein</keyword>
<evidence type="ECO:0000256" key="25">
    <source>
        <dbReference type="ARBA" id="ARBA00022840"/>
    </source>
</evidence>
<evidence type="ECO:0000256" key="18">
    <source>
        <dbReference type="ARBA" id="ARBA00022583"/>
    </source>
</evidence>
<dbReference type="GO" id="GO:0005829">
    <property type="term" value="C:cytosol"/>
    <property type="evidence" value="ECO:0007669"/>
    <property type="project" value="UniProtKB-SubCell"/>
</dbReference>
<feature type="compositionally biased region" description="Low complexity" evidence="46">
    <location>
        <begin position="1032"/>
        <end position="1041"/>
    </location>
</feature>
<evidence type="ECO:0000256" key="31">
    <source>
        <dbReference type="ARBA" id="ARBA00023137"/>
    </source>
</evidence>
<evidence type="ECO:0000256" key="2">
    <source>
        <dbReference type="ARBA" id="ARBA00004123"/>
    </source>
</evidence>
<dbReference type="Pfam" id="PF23263">
    <property type="entry name" value="C8-3_MUC4"/>
    <property type="match status" value="1"/>
</dbReference>
<keyword evidence="27" id="KW-0832">Ubl conjugation</keyword>
<keyword evidence="29 47" id="KW-1133">Transmembrane helix</keyword>
<keyword evidence="34" id="KW-0539">Nucleus</keyword>
<dbReference type="EC" id="2.7.10.2" evidence="10"/>
<keyword evidence="35" id="KW-0968">Cytoplasmic vesicle</keyword>
<feature type="region of interest" description="Disordered" evidence="46">
    <location>
        <begin position="811"/>
        <end position="830"/>
    </location>
</feature>
<dbReference type="GO" id="GO:0005905">
    <property type="term" value="C:clathrin-coated pit"/>
    <property type="evidence" value="ECO:0007669"/>
    <property type="project" value="UniProtKB-SubCell"/>
</dbReference>
<keyword evidence="16" id="KW-0723">Serine/threonine-protein kinase</keyword>
<feature type="compositionally biased region" description="Pro residues" evidence="46">
    <location>
        <begin position="866"/>
        <end position="877"/>
    </location>
</feature>
<dbReference type="InterPro" id="IPR008266">
    <property type="entry name" value="Tyr_kinase_AS"/>
</dbReference>
<comment type="catalytic activity">
    <reaction evidence="36">
        <text>L-threonyl-[protein] + ATP = O-phospho-L-threonyl-[protein] + ADP + H(+)</text>
        <dbReference type="Rhea" id="RHEA:46608"/>
        <dbReference type="Rhea" id="RHEA-COMP:11060"/>
        <dbReference type="Rhea" id="RHEA-COMP:11605"/>
        <dbReference type="ChEBI" id="CHEBI:15378"/>
        <dbReference type="ChEBI" id="CHEBI:30013"/>
        <dbReference type="ChEBI" id="CHEBI:30616"/>
        <dbReference type="ChEBI" id="CHEBI:61977"/>
        <dbReference type="ChEBI" id="CHEBI:456216"/>
        <dbReference type="EC" id="2.7.11.1"/>
    </reaction>
</comment>
<keyword evidence="25 42" id="KW-0067">ATP-binding</keyword>
<feature type="domain" description="VWFD" evidence="52">
    <location>
        <begin position="2348"/>
        <end position="2548"/>
    </location>
</feature>
<dbReference type="PANTHER" id="PTHR13802:SF52">
    <property type="entry name" value="MUCIN-4"/>
    <property type="match status" value="1"/>
</dbReference>
<evidence type="ECO:0000256" key="11">
    <source>
        <dbReference type="ARBA" id="ARBA00012513"/>
    </source>
</evidence>
<feature type="region of interest" description="Disordered" evidence="46">
    <location>
        <begin position="1023"/>
        <end position="1085"/>
    </location>
</feature>
<evidence type="ECO:0000256" key="43">
    <source>
        <dbReference type="PROSITE-ProRule" id="PRU00076"/>
    </source>
</evidence>
<feature type="compositionally biased region" description="Pro residues" evidence="46">
    <location>
        <begin position="900"/>
        <end position="911"/>
    </location>
</feature>
<dbReference type="FunFam" id="3.30.200.20:FF:000107">
    <property type="entry name" value="Putative activated CDC42 kinase 1"/>
    <property type="match status" value="1"/>
</dbReference>
<dbReference type="SMART" id="SM00326">
    <property type="entry name" value="SH3"/>
    <property type="match status" value="1"/>
</dbReference>
<sequence>MHMGLIGTLGGEEVTPHCHPPAGEEWAGQVSSECGAAVRSHGGALRSLPGCQRPGPSGRRAVTLPVRWSGGGLREGSAPLSGPKAGSLDFMGERSAYQRLTGAEEESQRLGSSSMQPEEGTGWLLELLSEVQLQQYFLRLRDDLNVTRLSHFEYVKNEDLEKIGMGRPGQRRLWEAVKRRKAMCKRKSWMSKVFSGKRLEAEFPPHHSQSTFRKTSPTPGGSAGEGSLQSLTCLIGEKDLHLFEKLGDGSFGVVRRGEWDAPSGKTVSVAVKCLKPDVLSQPEAMDDFIREVNAMHSLDHRNLIRLYGVVLTPPMKMVTELAPLGSLLDRLRKHQGHFLLGTLSRYAVQVAEGMGYLEAKRFIHRDLAARNLLLATRDLVKIGDFGLMRALPQNDDHYVMQEHRKVPFAWCAPESLKTRTFSHASDTWMFGVTLWEMFTYGQEPWIGLNGSQILHKIDKEGERLPRPEDCPQDIYNVMVQCWAHKPEDRPTFVALRDFLLEAQPTDMRALQDFEEPDKLHIQMNDVITVIEGRAENYWWRGQNTRTLCVGPFPRNVVTSVAGLSAQDISQPLQNSFIHTGHGDSDPRHCWGFPDKIDELYLGNPMDPPDLLSVELSTSRPTQHLGRVKREPPPRPPQPAIFTQKPTYDPVSEDQDPLSSDFKRLGLRKPGLPRGLWLAKPSARVPGTKAGRGGGEVTLIDFGEEPVVPAPRSCAPSLAQLAMDACSLLDKTPPQSPTRALPRPLHPTPVVDWDARPLPPPPAYDDVAQDEDDFEVCSINSTLVGAGVSAEPSQGETNYAFVPEPARLLPPLEDNLFLPPQSGGKPPNSAQTAEIFQALQQECMRQLQVPPGSLVPSPSPGGDDKPQVPPRVPIPPRPTRSRGELSPVPPGEEEMGRWPGPASPPRVPPREPLSPQGSRTPSPLVPPGSSPLPPRLSSSPGKTMPTTQSFASDPKYATPQVIQAPGLRAGPCILPIVRDGKKVSSTHYYLLPERPPYLERYQRFLHEAQSPKEPDPMPIPLLLPPPSTPAPAAPTATVRPMPQAAPDPKANFSSNNSNPGARPSSLRATARLPQRGYPGDGPEAGRPADKIQMLQAMVHGVTTEECQAALQSHSWSVQRAAQYLKVEQLFGLGLRPRGECHNVLEMFDWNLEQAGCHLLGSCGPAHHNLIWHESHACNKIKNVDSTNLNRQNVLPIKCKHYISNDISIFSEPPDPEHENHQRNTNQHHHSCENINCLIIDTCTQIYRRHFPEDISFRYNNHFIPTPCEVYTYSNIKNMENKVLSRHHCRKPEEHITNSTETYPSGLHSVNDNWIRETINLTPFHHFYWENISIFSEPQDSKHENHQRNTNHHHHSCENINCLIINTCTQIYRRHFPEDISFRYNNHFIPTPCEANTYSNIKNMENKNLSRHHCRKPEEHITNSTETYPSSLHSVNDNWTRETINLTPFHHFYWENINVSSEPPDSKHENHQWNSNHHHHSCENINCLIINTCTQIYRRHFPEDISFRYNNHFIPTPCEANTYSNIKNMENKNLSRHHCRKPEEHITNSTETYPSSLHSVNDNWTRETINLTPFHHFYWENISIFSEPPDSEHEDHQRNTNHHYHSSENINCLIIDTCTQIYRRHFPEDISFRYNNHFIPTLCEAYTYSNIKNMENKNLSRHHCRKPEEHITNSTETYPSSLHSVNDNWTRETINLTPFHHFYWENISIFSEPPDSEHEDHQRNTNHHYHSSENINCLIIDTCTQIYRRHFPEDISFRYNNHFIPTLCEAYTYSNIKNMENKNLSRHHCRKPEEHITNSTETYPSSLHSVNDNWTRETINLTPFHHFYWENISIFSEPPDSEHEDHQRNTNHHYHSSENINCLIIDTCTQIYRRHFPEDISFRYNNHFIPTLCEAYTYSNIKNMENKNLSRHHCRKPEEHITNSTETYPSSLHSVNDKWTRETINLTPFHHFYWENINVSSEPPDSKHENHQWNSNHHHHSCENINSLIIDTCTQVYRRYFPEDIPFSTSPTVTGSTMKAETSGVLLFPYGPSAGDREFVRRTVDFTSPLFKPQIGFPLGSLLWDSLYFTDNGQIIFPKSDYQIFSYPNPPLRGFSDWDSVAMVAPFWDDADFSSSRGTIFYQEYETLYDDYNTLVQKVESSINTLTKTGNYKARWTLKITWVHVPAYPAQVTIGTNTYQAILSTDGSRSYALFLYQSGGMQWTVTGRPGNPVLMGFSSGDGYFKNSQLTFHPVWEKYRPDQFLDSNSGLRGLQIYKLHREEKPNYRLRCLQCPGLRVSGLVAGSRQLCSFSSWRGGVCCRYGPWGELLQGWRVQSPWQLDQELELQNWCCHFNSNPSFCALYQLRRPPVSCAGYQPSSLGEAAGTWPFHFQSPNFLLVRTQDRNSSFLLQGRTAQTRSANATNFIGFAAEYRSSSLHPITVQWLLKPNNTIHVQLNNQTIAFETNGEDTKDQEIFNSSGVIMTHHGSTVSASFDGAVAISVLAISNILHISCSLSKGYQNHTEGLMGFWNGNPDDDFRMPNGSTIPKRSSEEMLFHYGMTWKINGTSLFGKRDDHLPSSFTPVFLSQLLRNTSLNKNLTSSCHGDDQCIFDVLATGSEKLGNDTRAIFRIYQQMNTTLNQYPPSIKGPDVIKAYMGQTTVVNYTSDAKDITFTLRENCTDFKLFENGTLLWTPKLLEPFTLEILASSDQGSLSSVLKPRTVVCECKAESQCLYNQTSWVNNSSLEAADCKCDGNTFGRYCNYSKDPCDEQCFPNVKCISGKGCEACPPHLTGDGRHCASLEKPFLCQNKSCPEDYCYNNGFCSVSHTLGCQPVCTCPSAFTDARCFLAGNNFTPTVHQELPLRIIQLSLTEDENASQADVNASVAYRLKNLELWAFLWNRQVDQTKPSTAPASGTSLRHWNIISEFQYRPEGPVIDFLNNRLLDAVVKAFLPPAPQMRAKRSGGPRNNVAFHSISRKDVNSVMALNVSMLATYLQCNGYKDYHLVYSPQGGFTCVSPCSQGYCKHGGQCQHLPDGPRCSCVPFSIYTPWGKRCEQLSMKLGAFFGILFGTLGAILLLGVAVFVILRFWGSRARLSYRLDSES</sequence>
<keyword evidence="32" id="KW-1015">Disulfide bond</keyword>
<dbReference type="FunFam" id="1.10.8.10:FF:000048">
    <property type="entry name" value="activated CDC42 kinase 1 isoform X2"/>
    <property type="match status" value="1"/>
</dbReference>
<evidence type="ECO:0000256" key="27">
    <source>
        <dbReference type="ARBA" id="ARBA00022843"/>
    </source>
</evidence>
<evidence type="ECO:0000256" key="46">
    <source>
        <dbReference type="SAM" id="MobiDB-lite"/>
    </source>
</evidence>
<dbReference type="InterPro" id="IPR001245">
    <property type="entry name" value="Ser-Thr/Tyr_kinase_cat_dom"/>
</dbReference>
<evidence type="ECO:0000256" key="41">
    <source>
        <dbReference type="PIRSR" id="PIRSR630220-1"/>
    </source>
</evidence>
<comment type="catalytic activity">
    <reaction evidence="37">
        <text>L-seryl-[protein] + ATP = O-phospho-L-seryl-[protein] + ADP + H(+)</text>
        <dbReference type="Rhea" id="RHEA:17989"/>
        <dbReference type="Rhea" id="RHEA-COMP:9863"/>
        <dbReference type="Rhea" id="RHEA-COMP:11604"/>
        <dbReference type="ChEBI" id="CHEBI:15378"/>
        <dbReference type="ChEBI" id="CHEBI:29999"/>
        <dbReference type="ChEBI" id="CHEBI:30616"/>
        <dbReference type="ChEBI" id="CHEBI:83421"/>
        <dbReference type="ChEBI" id="CHEBI:456216"/>
        <dbReference type="EC" id="2.7.11.1"/>
    </reaction>
</comment>
<name>A0A6B0RNY9_9CETA</name>
<dbReference type="PROSITE" id="PS50002">
    <property type="entry name" value="SH3"/>
    <property type="match status" value="1"/>
</dbReference>
<dbReference type="SUPFAM" id="SSF50044">
    <property type="entry name" value="SH3-domain"/>
    <property type="match status" value="1"/>
</dbReference>
<keyword evidence="21" id="KW-0479">Metal-binding</keyword>
<evidence type="ECO:0000256" key="14">
    <source>
        <dbReference type="ARBA" id="ARBA00022481"/>
    </source>
</evidence>
<dbReference type="GO" id="GO:0046872">
    <property type="term" value="F:metal ion binding"/>
    <property type="evidence" value="ECO:0007669"/>
    <property type="project" value="UniProtKB-KW"/>
</dbReference>
<reference evidence="53" key="1">
    <citation type="submission" date="2019-10" db="EMBL/GenBank/DDBJ databases">
        <title>The sequence and de novo assembly of the wild yak genome.</title>
        <authorList>
            <person name="Liu Y."/>
        </authorList>
    </citation>
    <scope>NUCLEOTIDE SEQUENCE [LARGE SCALE GENOMIC DNA]</scope>
    <source>
        <strain evidence="53">WY2019</strain>
    </source>
</reference>
<evidence type="ECO:0000256" key="37">
    <source>
        <dbReference type="ARBA" id="ARBA00048679"/>
    </source>
</evidence>
<dbReference type="GO" id="GO:0030659">
    <property type="term" value="C:cytoplasmic vesicle membrane"/>
    <property type="evidence" value="ECO:0007669"/>
    <property type="project" value="UniProtKB-SubCell"/>
</dbReference>
<keyword evidence="33" id="KW-0168">Coated pit</keyword>
<keyword evidence="13" id="KW-1003">Cell membrane</keyword>
<dbReference type="SMART" id="SM00219">
    <property type="entry name" value="TyrKc"/>
    <property type="match status" value="1"/>
</dbReference>
<dbReference type="PROSITE" id="PS50026">
    <property type="entry name" value="EGF_3"/>
    <property type="match status" value="1"/>
</dbReference>
<dbReference type="GO" id="GO:0030136">
    <property type="term" value="C:clathrin-coated vesicle"/>
    <property type="evidence" value="ECO:0007669"/>
    <property type="project" value="UniProtKB-SubCell"/>
</dbReference>
<dbReference type="SMART" id="SM00539">
    <property type="entry name" value="NIDO"/>
    <property type="match status" value="1"/>
</dbReference>
<dbReference type="InterPro" id="IPR001452">
    <property type="entry name" value="SH3_domain"/>
</dbReference>
<evidence type="ECO:0000256" key="17">
    <source>
        <dbReference type="ARBA" id="ARBA00022553"/>
    </source>
</evidence>
<evidence type="ECO:0000256" key="8">
    <source>
        <dbReference type="ARBA" id="ARBA00004536"/>
    </source>
</evidence>
<evidence type="ECO:0000256" key="6">
    <source>
        <dbReference type="ARBA" id="ARBA00004236"/>
    </source>
</evidence>
<evidence type="ECO:0000259" key="50">
    <source>
        <dbReference type="PROSITE" id="PS50026"/>
    </source>
</evidence>
<dbReference type="InterPro" id="IPR049587">
    <property type="entry name" value="TNK-like_SAM"/>
</dbReference>
<keyword evidence="14" id="KW-0488">Methylation</keyword>
<feature type="compositionally biased region" description="Pro residues" evidence="46">
    <location>
        <begin position="922"/>
        <end position="933"/>
    </location>
</feature>
<evidence type="ECO:0000259" key="51">
    <source>
        <dbReference type="PROSITE" id="PS51220"/>
    </source>
</evidence>
<keyword evidence="18" id="KW-0254">Endocytosis</keyword>
<evidence type="ECO:0000256" key="20">
    <source>
        <dbReference type="ARBA" id="ARBA00022692"/>
    </source>
</evidence>
<evidence type="ECO:0000256" key="21">
    <source>
        <dbReference type="ARBA" id="ARBA00022723"/>
    </source>
</evidence>
<evidence type="ECO:0000256" key="7">
    <source>
        <dbReference type="ARBA" id="ARBA00004514"/>
    </source>
</evidence>
<dbReference type="Gene3D" id="4.10.680.10">
    <property type="entry name" value="Cdc42-like binding domain"/>
    <property type="match status" value="1"/>
</dbReference>
<keyword evidence="19" id="KW-0808">Transferase</keyword>
<dbReference type="InterPro" id="IPR003886">
    <property type="entry name" value="NIDO_dom"/>
</dbReference>
<dbReference type="InterPro" id="IPR015116">
    <property type="entry name" value="Cdc42-bd-like"/>
</dbReference>
<dbReference type="GO" id="GO:0004715">
    <property type="term" value="F:non-membrane spanning protein tyrosine kinase activity"/>
    <property type="evidence" value="ECO:0007669"/>
    <property type="project" value="UniProtKB-EC"/>
</dbReference>
<dbReference type="InterPro" id="IPR036028">
    <property type="entry name" value="SH3-like_dom_sf"/>
</dbReference>
<evidence type="ECO:0000256" key="10">
    <source>
        <dbReference type="ARBA" id="ARBA00011903"/>
    </source>
</evidence>
<dbReference type="FunFam" id="1.10.510.10:FF:000080">
    <property type="entry name" value="Putative activated CDC42 kinase 1"/>
    <property type="match status" value="1"/>
</dbReference>
<dbReference type="Pfam" id="PF11555">
    <property type="entry name" value="Inhibitor_Mig-6"/>
    <property type="match status" value="1"/>
</dbReference>
<dbReference type="CDD" id="cd14274">
    <property type="entry name" value="UBA_ACK1"/>
    <property type="match status" value="1"/>
</dbReference>
<accession>A0A6B0RNY9</accession>
<keyword evidence="22 42" id="KW-0547">Nucleotide-binding</keyword>
<evidence type="ECO:0000256" key="9">
    <source>
        <dbReference type="ARBA" id="ARBA00004600"/>
    </source>
</evidence>
<evidence type="ECO:0000256" key="47">
    <source>
        <dbReference type="SAM" id="Phobius"/>
    </source>
</evidence>
<evidence type="ECO:0000256" key="23">
    <source>
        <dbReference type="ARBA" id="ARBA00022753"/>
    </source>
</evidence>
<dbReference type="GO" id="GO:0005886">
    <property type="term" value="C:plasma membrane"/>
    <property type="evidence" value="ECO:0007669"/>
    <property type="project" value="UniProtKB-SubCell"/>
</dbReference>
<dbReference type="InterPro" id="IPR037085">
    <property type="entry name" value="Cdc42-bd-like_dom_sf"/>
</dbReference>
<evidence type="ECO:0000256" key="32">
    <source>
        <dbReference type="ARBA" id="ARBA00023157"/>
    </source>
</evidence>
<evidence type="ECO:0000256" key="26">
    <source>
        <dbReference type="ARBA" id="ARBA00022842"/>
    </source>
</evidence>
<organism evidence="53 54">
    <name type="scientific">Bos mutus</name>
    <name type="common">wild yak</name>
    <dbReference type="NCBI Taxonomy" id="72004"/>
    <lineage>
        <taxon>Eukaryota</taxon>
        <taxon>Metazoa</taxon>
        <taxon>Chordata</taxon>
        <taxon>Craniata</taxon>
        <taxon>Vertebrata</taxon>
        <taxon>Euteleostomi</taxon>
        <taxon>Mammalia</taxon>
        <taxon>Eutheria</taxon>
        <taxon>Laurasiatheria</taxon>
        <taxon>Artiodactyla</taxon>
        <taxon>Ruminantia</taxon>
        <taxon>Pecora</taxon>
        <taxon>Bovidae</taxon>
        <taxon>Bovinae</taxon>
        <taxon>Bos</taxon>
    </lineage>
</organism>
<evidence type="ECO:0000256" key="24">
    <source>
        <dbReference type="ARBA" id="ARBA00022777"/>
    </source>
</evidence>
<feature type="binding site" evidence="42 45">
    <location>
        <position position="272"/>
    </location>
    <ligand>
        <name>ATP</name>
        <dbReference type="ChEBI" id="CHEBI:30616"/>
    </ligand>
</feature>
<evidence type="ECO:0000256" key="3">
    <source>
        <dbReference type="ARBA" id="ARBA00004132"/>
    </source>
</evidence>
<dbReference type="GO" id="GO:0004712">
    <property type="term" value="F:protein serine/threonine/tyrosine kinase activity"/>
    <property type="evidence" value="ECO:0007669"/>
    <property type="project" value="InterPro"/>
</dbReference>
<dbReference type="InterPro" id="IPR020635">
    <property type="entry name" value="Tyr_kinase_cat_dom"/>
</dbReference>
<comment type="cofactor">
    <cofactor evidence="1">
        <name>Mg(2+)</name>
        <dbReference type="ChEBI" id="CHEBI:18420"/>
    </cofactor>
</comment>
<dbReference type="InterPro" id="IPR030220">
    <property type="entry name" value="Ack1_UBA_dom"/>
</dbReference>
<feature type="binding site" evidence="42">
    <location>
        <begin position="246"/>
        <end position="254"/>
    </location>
    <ligand>
        <name>ATP</name>
        <dbReference type="ChEBI" id="CHEBI:30616"/>
    </ligand>
</feature>
<keyword evidence="26" id="KW-0460">Magnesium</keyword>
<dbReference type="PROSITE" id="PS51220">
    <property type="entry name" value="NIDO"/>
    <property type="match status" value="1"/>
</dbReference>
<keyword evidence="23" id="KW-0967">Endosome</keyword>
<evidence type="ECO:0000256" key="36">
    <source>
        <dbReference type="ARBA" id="ARBA00047899"/>
    </source>
</evidence>
<keyword evidence="30 47" id="KW-0472">Membrane</keyword>
<dbReference type="GO" id="GO:0005768">
    <property type="term" value="C:endosome"/>
    <property type="evidence" value="ECO:0007669"/>
    <property type="project" value="UniProtKB-SubCell"/>
</dbReference>
<evidence type="ECO:0000256" key="16">
    <source>
        <dbReference type="ARBA" id="ARBA00022527"/>
    </source>
</evidence>
<evidence type="ECO:0000256" key="42">
    <source>
        <dbReference type="PIRSR" id="PIRSR630220-2"/>
    </source>
</evidence>
<dbReference type="EMBL" id="VBQZ03000063">
    <property type="protein sequence ID" value="MXQ90367.1"/>
    <property type="molecule type" value="Genomic_DNA"/>
</dbReference>
<keyword evidence="12 44" id="KW-0728">SH3 domain</keyword>
<evidence type="ECO:0000256" key="45">
    <source>
        <dbReference type="PROSITE-ProRule" id="PRU10141"/>
    </source>
</evidence>
<feature type="region of interest" description="Disordered" evidence="46">
    <location>
        <begin position="204"/>
        <end position="227"/>
    </location>
</feature>
<comment type="similarity">
    <text evidence="38">Belongs to the protein kinase superfamily. Tyr protein kinase family.</text>
</comment>
<dbReference type="Pfam" id="PF22931">
    <property type="entry name" value="SAM_TNK"/>
    <property type="match status" value="1"/>
</dbReference>
<evidence type="ECO:0000259" key="49">
    <source>
        <dbReference type="PROSITE" id="PS50011"/>
    </source>
</evidence>
<feature type="region of interest" description="Disordered" evidence="46">
    <location>
        <begin position="619"/>
        <end position="663"/>
    </location>
</feature>
<dbReference type="PROSITE" id="PS50011">
    <property type="entry name" value="PROTEIN_KINASE_DOM"/>
    <property type="match status" value="1"/>
</dbReference>
<evidence type="ECO:0000256" key="35">
    <source>
        <dbReference type="ARBA" id="ARBA00023329"/>
    </source>
</evidence>
<dbReference type="GO" id="GO:0005176">
    <property type="term" value="F:ErbB-2 class receptor binding"/>
    <property type="evidence" value="ECO:0007669"/>
    <property type="project" value="TreeGrafter"/>
</dbReference>
<dbReference type="InterPro" id="IPR000719">
    <property type="entry name" value="Prot_kinase_dom"/>
</dbReference>
<evidence type="ECO:0000256" key="30">
    <source>
        <dbReference type="ARBA" id="ARBA00023136"/>
    </source>
</evidence>
<feature type="compositionally biased region" description="Polar residues" evidence="46">
    <location>
        <begin position="207"/>
        <end position="219"/>
    </location>
</feature>
<evidence type="ECO:0000256" key="28">
    <source>
        <dbReference type="ARBA" id="ARBA00022949"/>
    </source>
</evidence>
<dbReference type="InterPro" id="IPR001846">
    <property type="entry name" value="VWF_type-D"/>
</dbReference>
<evidence type="ECO:0000256" key="15">
    <source>
        <dbReference type="ARBA" id="ARBA00022490"/>
    </source>
</evidence>
<dbReference type="PRINTS" id="PR00109">
    <property type="entry name" value="TYRKINASE"/>
</dbReference>
<evidence type="ECO:0000256" key="39">
    <source>
        <dbReference type="ARBA" id="ARBA00072244"/>
    </source>
</evidence>
<evidence type="ECO:0000259" key="48">
    <source>
        <dbReference type="PROSITE" id="PS50002"/>
    </source>
</evidence>
<feature type="domain" description="Protein kinase" evidence="49">
    <location>
        <begin position="240"/>
        <end position="499"/>
    </location>
</feature>
<gene>
    <name evidence="53" type="ORF">E5288_WYG011182</name>
</gene>
<dbReference type="InterPro" id="IPR056619">
    <property type="entry name" value="C8-3_MUC4"/>
</dbReference>
<comment type="subcellular location">
    <subcellularLocation>
        <location evidence="8">Cell junction</location>
        <location evidence="8">Adherens junction</location>
    </subcellularLocation>
    <subcellularLocation>
        <location evidence="6">Cell membrane</location>
    </subcellularLocation>
    <subcellularLocation>
        <location evidence="7">Cytoplasm</location>
        <location evidence="7">Cytosol</location>
    </subcellularLocation>
    <subcellularLocation>
        <location evidence="5">Cytoplasmic vesicle membrane</location>
        <topology evidence="5">Peripheral membrane protein</topology>
        <orientation evidence="5">Cytoplasmic side</orientation>
    </subcellularLocation>
    <subcellularLocation>
        <location evidence="3">Cytoplasmic vesicle</location>
        <location evidence="3">Clathrin-coated vesicle</location>
    </subcellularLocation>
    <subcellularLocation>
        <location evidence="4">Endosome</location>
    </subcellularLocation>
    <subcellularLocation>
        <location evidence="9">Membrane</location>
        <location evidence="9">Clathrin-coated pit</location>
    </subcellularLocation>
    <subcellularLocation>
        <location evidence="2">Nucleus</location>
    </subcellularLocation>
</comment>
<keyword evidence="24" id="KW-0418">Kinase</keyword>
<dbReference type="PROSITE" id="PS00107">
    <property type="entry name" value="PROTEIN_KINASE_ATP"/>
    <property type="match status" value="1"/>
</dbReference>
<dbReference type="InterPro" id="IPR017441">
    <property type="entry name" value="Protein_kinase_ATP_BS"/>
</dbReference>
<dbReference type="InterPro" id="IPR005533">
    <property type="entry name" value="AMOP_dom"/>
</dbReference>
<evidence type="ECO:0000256" key="22">
    <source>
        <dbReference type="ARBA" id="ARBA00022741"/>
    </source>
</evidence>
<proteinExistence type="inferred from homology"/>
<feature type="transmembrane region" description="Helical" evidence="47">
    <location>
        <begin position="3041"/>
        <end position="3067"/>
    </location>
</feature>
<feature type="active site" description="Proton acceptor" evidence="41">
    <location>
        <position position="366"/>
    </location>
</feature>
<dbReference type="GO" id="GO:0005524">
    <property type="term" value="F:ATP binding"/>
    <property type="evidence" value="ECO:0007669"/>
    <property type="project" value="UniProtKB-UniRule"/>
</dbReference>
<dbReference type="SUPFAM" id="SSF56112">
    <property type="entry name" value="Protein kinase-like (PK-like)"/>
    <property type="match status" value="1"/>
</dbReference>
<dbReference type="PROSITE" id="PS51233">
    <property type="entry name" value="VWFD"/>
    <property type="match status" value="1"/>
</dbReference>
<dbReference type="Proteomes" id="UP000322234">
    <property type="component" value="Unassembled WGS sequence"/>
</dbReference>
<dbReference type="Pfam" id="PF06119">
    <property type="entry name" value="NIDO"/>
    <property type="match status" value="1"/>
</dbReference>
<dbReference type="PANTHER" id="PTHR13802">
    <property type="entry name" value="MUCIN 4-RELATED"/>
    <property type="match status" value="1"/>
</dbReference>
<dbReference type="SMART" id="SM00723">
    <property type="entry name" value="AMOP"/>
    <property type="match status" value="1"/>
</dbReference>
<dbReference type="EC" id="2.7.11.1" evidence="11"/>
<evidence type="ECO:0000256" key="12">
    <source>
        <dbReference type="ARBA" id="ARBA00022443"/>
    </source>
</evidence>
<dbReference type="SMART" id="SM00181">
    <property type="entry name" value="EGF"/>
    <property type="match status" value="3"/>
</dbReference>
<dbReference type="Pfam" id="PF07714">
    <property type="entry name" value="PK_Tyr_Ser-Thr"/>
    <property type="match status" value="1"/>
</dbReference>
<evidence type="ECO:0000256" key="4">
    <source>
        <dbReference type="ARBA" id="ARBA00004177"/>
    </source>
</evidence>
<keyword evidence="20 47" id="KW-0812">Transmembrane</keyword>
<dbReference type="GO" id="GO:0005634">
    <property type="term" value="C:nucleus"/>
    <property type="evidence" value="ECO:0007669"/>
    <property type="project" value="UniProtKB-SubCell"/>
</dbReference>
<dbReference type="Gene3D" id="3.30.200.20">
    <property type="entry name" value="Phosphorylase Kinase, domain 1"/>
    <property type="match status" value="1"/>
</dbReference>
<dbReference type="GO" id="GO:0007165">
    <property type="term" value="P:signal transduction"/>
    <property type="evidence" value="ECO:0007669"/>
    <property type="project" value="InterPro"/>
</dbReference>
<dbReference type="GO" id="GO:0007160">
    <property type="term" value="P:cell-matrix adhesion"/>
    <property type="evidence" value="ECO:0007669"/>
    <property type="project" value="InterPro"/>
</dbReference>
<dbReference type="Gene3D" id="1.10.510.10">
    <property type="entry name" value="Transferase(Phosphotransferase) domain 1"/>
    <property type="match status" value="1"/>
</dbReference>
<dbReference type="CDD" id="cd05040">
    <property type="entry name" value="PTKc_Ack_like"/>
    <property type="match status" value="1"/>
</dbReference>
<dbReference type="SMART" id="SM00216">
    <property type="entry name" value="VWD"/>
    <property type="match status" value="1"/>
</dbReference>
<dbReference type="CDD" id="cd14328">
    <property type="entry name" value="UBA_TNK1"/>
    <property type="match status" value="1"/>
</dbReference>
<evidence type="ECO:0000256" key="38">
    <source>
        <dbReference type="ARBA" id="ARBA00060742"/>
    </source>
</evidence>
<dbReference type="GO" id="GO:0004674">
    <property type="term" value="F:protein serine/threonine kinase activity"/>
    <property type="evidence" value="ECO:0007669"/>
    <property type="project" value="UniProtKB-KW"/>
</dbReference>
<feature type="domain" description="NIDO" evidence="51">
    <location>
        <begin position="2104"/>
        <end position="2259"/>
    </location>
</feature>
<feature type="domain" description="SH3" evidence="48">
    <location>
        <begin position="502"/>
        <end position="562"/>
    </location>
</feature>
<evidence type="ECO:0000256" key="34">
    <source>
        <dbReference type="ARBA" id="ARBA00023242"/>
    </source>
</evidence>
<evidence type="ECO:0000256" key="29">
    <source>
        <dbReference type="ARBA" id="ARBA00022989"/>
    </source>
</evidence>
<evidence type="ECO:0000259" key="52">
    <source>
        <dbReference type="PROSITE" id="PS51233"/>
    </source>
</evidence>
<evidence type="ECO:0000256" key="40">
    <source>
        <dbReference type="ARBA" id="ARBA00077194"/>
    </source>
</evidence>
<evidence type="ECO:0000256" key="33">
    <source>
        <dbReference type="ARBA" id="ARBA00023176"/>
    </source>
</evidence>